<organism evidence="1 2">
    <name type="scientific">Arthrobacter cupressi</name>
    <dbReference type="NCBI Taxonomy" id="1045773"/>
    <lineage>
        <taxon>Bacteria</taxon>
        <taxon>Bacillati</taxon>
        <taxon>Actinomycetota</taxon>
        <taxon>Actinomycetes</taxon>
        <taxon>Micrococcales</taxon>
        <taxon>Micrococcaceae</taxon>
        <taxon>Arthrobacter</taxon>
    </lineage>
</organism>
<sequence>MTTTQSQPVQSASLLSLSGVLASALPHDLGTAKGPALYTVPAVFSRRPEPRELDLLHGIDVSRRLDESGYGDVELLVSDRRLLITNTNLEELKAGLARLVGTILREISEQALLERISRAEELDALSLIEEHRLEALRSSAAEIHFD</sequence>
<dbReference type="AlphaFoldDB" id="A0A1G8V9L9"/>
<dbReference type="EMBL" id="FNEI01000013">
    <property type="protein sequence ID" value="SDJ62758.1"/>
    <property type="molecule type" value="Genomic_DNA"/>
</dbReference>
<dbReference type="Proteomes" id="UP000182130">
    <property type="component" value="Unassembled WGS sequence"/>
</dbReference>
<accession>A0A1G8V9L9</accession>
<dbReference type="RefSeq" id="WP_074590371.1">
    <property type="nucleotide sequence ID" value="NZ_FNEI01000013.1"/>
</dbReference>
<name>A0A1G8V9L9_9MICC</name>
<gene>
    <name evidence="1" type="ORF">SAMN05216555_11397</name>
</gene>
<reference evidence="2" key="1">
    <citation type="submission" date="2016-10" db="EMBL/GenBank/DDBJ databases">
        <authorList>
            <person name="Varghese N."/>
            <person name="Submissions S."/>
        </authorList>
    </citation>
    <scope>NUCLEOTIDE SEQUENCE [LARGE SCALE GENOMIC DNA]</scope>
    <source>
        <strain evidence="2">CGMCC 1.10783</strain>
    </source>
</reference>
<protein>
    <submittedName>
        <fullName evidence="1">Uncharacterized protein</fullName>
    </submittedName>
</protein>
<evidence type="ECO:0000313" key="2">
    <source>
        <dbReference type="Proteomes" id="UP000182130"/>
    </source>
</evidence>
<evidence type="ECO:0000313" key="1">
    <source>
        <dbReference type="EMBL" id="SDJ62758.1"/>
    </source>
</evidence>
<keyword evidence="2" id="KW-1185">Reference proteome</keyword>
<proteinExistence type="predicted"/>